<sequence length="260" mass="29916">MTSEQYLNLIITKYNPRNLLNSSQELIRLKTILKIWANSCYLDIIESGSRAKGTAISIASDVDYVVSLTSNCNESDGGLKSIYDSLFKRLSAEYPVVRKQNVSCRINLNNLQVDVTPAKKHNGNTNYHWIYRSESNQYHQTNMQQHINDILTSGRIQEIKIVKIWRELNKLDIPSIYLEYLIIKNILLNKPKDPNKLGSNAFHIFTELAKDTNNPLFSRVVDPANSNNILSDLITQNEKFNIIKVAKIAAQKQYWDQIVW</sequence>
<proteinExistence type="predicted"/>
<dbReference type="AlphaFoldDB" id="A0A0W0VYE2"/>
<reference evidence="1 2" key="1">
    <citation type="submission" date="2015-11" db="EMBL/GenBank/DDBJ databases">
        <title>Genomic analysis of 38 Legionella species identifies large and diverse effector repertoires.</title>
        <authorList>
            <person name="Burstein D."/>
            <person name="Amaro F."/>
            <person name="Zusman T."/>
            <person name="Lifshitz Z."/>
            <person name="Cohen O."/>
            <person name="Gilbert J.A."/>
            <person name="Pupko T."/>
            <person name="Shuman H.A."/>
            <person name="Segal G."/>
        </authorList>
    </citation>
    <scope>NUCLEOTIDE SEQUENCE [LARGE SCALE GENOMIC DNA]</scope>
    <source>
        <strain evidence="1 2">PX-1-G2-E2</strain>
    </source>
</reference>
<name>A0A0W0VYE2_9GAMM</name>
<dbReference type="RefSeq" id="WP_058452796.1">
    <property type="nucleotide sequence ID" value="NZ_CAAAIB010000013.1"/>
</dbReference>
<dbReference type="SUPFAM" id="SSF81301">
    <property type="entry name" value="Nucleotidyltransferase"/>
    <property type="match status" value="1"/>
</dbReference>
<evidence type="ECO:0000313" key="1">
    <source>
        <dbReference type="EMBL" id="KTD25066.1"/>
    </source>
</evidence>
<accession>A0A0W0VYE2</accession>
<dbReference type="Proteomes" id="UP000054908">
    <property type="component" value="Unassembled WGS sequence"/>
</dbReference>
<protein>
    <recommendedName>
        <fullName evidence="3">Nucleotidyltransferase</fullName>
    </recommendedName>
</protein>
<gene>
    <name evidence="1" type="ORF">Lmac_2044</name>
</gene>
<organism evidence="1 2">
    <name type="scientific">Legionella maceachernii</name>
    <dbReference type="NCBI Taxonomy" id="466"/>
    <lineage>
        <taxon>Bacteria</taxon>
        <taxon>Pseudomonadati</taxon>
        <taxon>Pseudomonadota</taxon>
        <taxon>Gammaproteobacteria</taxon>
        <taxon>Legionellales</taxon>
        <taxon>Legionellaceae</taxon>
        <taxon>Legionella</taxon>
    </lineage>
</organism>
<dbReference type="Gene3D" id="3.30.460.10">
    <property type="entry name" value="Beta Polymerase, domain 2"/>
    <property type="match status" value="1"/>
</dbReference>
<dbReference type="OrthoDB" id="1550485at2"/>
<dbReference type="InterPro" id="IPR043519">
    <property type="entry name" value="NT_sf"/>
</dbReference>
<evidence type="ECO:0000313" key="2">
    <source>
        <dbReference type="Proteomes" id="UP000054908"/>
    </source>
</evidence>
<evidence type="ECO:0008006" key="3">
    <source>
        <dbReference type="Google" id="ProtNLM"/>
    </source>
</evidence>
<dbReference type="Pfam" id="PF18144">
    <property type="entry name" value="SMODS"/>
    <property type="match status" value="1"/>
</dbReference>
<comment type="caution">
    <text evidence="1">The sequence shown here is derived from an EMBL/GenBank/DDBJ whole genome shotgun (WGS) entry which is preliminary data.</text>
</comment>
<dbReference type="PATRIC" id="fig|466.6.peg.2166"/>
<keyword evidence="2" id="KW-1185">Reference proteome</keyword>
<dbReference type="EMBL" id="LNYL01000045">
    <property type="protein sequence ID" value="KTD25066.1"/>
    <property type="molecule type" value="Genomic_DNA"/>
</dbReference>